<keyword evidence="5" id="KW-1185">Reference proteome</keyword>
<dbReference type="Pfam" id="PF18962">
    <property type="entry name" value="Por_Secre_tail"/>
    <property type="match status" value="1"/>
</dbReference>
<keyword evidence="2" id="KW-1133">Transmembrane helix</keyword>
<dbReference type="eggNOG" id="COG4625">
    <property type="taxonomic scope" value="Bacteria"/>
</dbReference>
<sequence precursor="true">MYLTLQNPKTRILNALKVGWSAILFIALWLGISLSVWAQPAYDLTAVSGTFTPITGGTDVNGIEVDTGLSGVLPIGFTFTYDGVPYTDFKASSNGFLTFGVATTASGTTNDLDDDSFSTNSMYPVLAPLWDDLDGGDAVGAKAAYVLTGTAPNRVLTMEWLNWQWTYSSSTPVISFQVKLYEATGVIEYIYRQDAGAVAGFFPGASIGLTSVHTGTTVDFISLEDVSAAPTTSSTFETTTLITKPATGQIYRWTPKLFTTNPTDNATLVAPDANLVVTFASGTPTIGTGNIEIKKTSDNSVVETITLPSAQVTVTGRVVTVNPSILLDCNTEYYVNIPASAVTGVTGFTGITNMTDWSFTTTNACYTLAPADNATDVALDASPTMTFLFGTVAIGTGTIELRKTTGGTLVESFVLPSAQVTVTGNVVTVDPTNILDCNTEYYLTVPATAVSGAGFTGITSTTAWSFTTTTPTLGGYTHTSIPVNFEAIATTGTVVTAFSGGDGISSSAITMPMAFSYFGASYTQLKIGVDGWITLDASQTGGDFSNSTIPNVDGPPLMIAPFWDDLDAHSTGTVAYKDMGTYFLVSFEEVERWLENSTNSFQIKLFYATGIIEFHYGTFNTTALDRATVGIENATETSGLLINYNGTGDALGSDIAFRITPPVAVLPLTATFTPTNGATGVAPNSNLVLNFNYPVSAGTGNIEIVNTTTNAVLETIPVGDARVDYSTVGQVTINPATDFPYGVIAVRFPTGAFKSCNNIDVTGITNTTDWRFTVSDPCAAIVIDAGPNQSGITSGSNVTLAGVAATGGSGTYTYAWTPVVGLNDPTILAPTATITSNVTYTLTVTDVTANCTKSDNVSISVAAPTGGGGGGGGGGSTSPVTAPFLRLTSTGSTTMTLDWVGGSNAEGYTIFRKNNTADNFTRVSSVTASVTTFSDSLLVPNTRYSYYIQAVRGSSIANSNTVFDYTYPSIPTVASFENACVGTGAQFTVRGSSGVYNVYSDETGGTAITTGDSTGVITTPTFADATTFYISAVGSRYESTPRVAVSVITRPLPTSTMLGADLQESCTDSLTIMAEAVDGATYTWYSLNSPIATTSTPMYTVDRSGVYSVLVNRDGCVARSNTVRVRVNRVTPAEIRGLANREFCEVGILEAVETEGATYEWLLNNAVVGTGSSLEVSQSGTYTVSVTSALGCTLTSSSVTVSVISVPQLDLQTSAPDFCEGTEGVELSVNAVNGASYEWLRNGRRIRTTSTPSLQVNVGAEYRVRVVLNGTCSRTSDAVMVTRNAAPAASVRVYGDSIKVVYVGNVDIASVTWTKDDAPFSATTQAFAPTESGIYTATVTYSTGCQVVSSGIQYIKPPVVVIVGEEEVEALGFMLFPNPTTSKVNLNFGDAFKGDITLTLTDAIGRTIQVTKVKASENATIDLSKVANGNYMLTIASDDKVVTRKIIRE</sequence>
<accession>I4AKS0</accession>
<dbReference type="SUPFAM" id="SSF49265">
    <property type="entry name" value="Fibronectin type III"/>
    <property type="match status" value="1"/>
</dbReference>
<dbReference type="InterPro" id="IPR026444">
    <property type="entry name" value="Secre_tail"/>
</dbReference>
<dbReference type="PROSITE" id="PS50853">
    <property type="entry name" value="FN3"/>
    <property type="match status" value="1"/>
</dbReference>
<dbReference type="eggNOG" id="COG1404">
    <property type="taxonomic scope" value="Bacteria"/>
</dbReference>
<dbReference type="NCBIfam" id="TIGR04183">
    <property type="entry name" value="Por_Secre_tail"/>
    <property type="match status" value="1"/>
</dbReference>
<reference evidence="5" key="1">
    <citation type="submission" date="2012-06" db="EMBL/GenBank/DDBJ databases">
        <title>The complete genome of Flexibacter litoralis DSM 6794.</title>
        <authorList>
            <person name="Lucas S."/>
            <person name="Copeland A."/>
            <person name="Lapidus A."/>
            <person name="Glavina del Rio T."/>
            <person name="Dalin E."/>
            <person name="Tice H."/>
            <person name="Bruce D."/>
            <person name="Goodwin L."/>
            <person name="Pitluck S."/>
            <person name="Peters L."/>
            <person name="Ovchinnikova G."/>
            <person name="Lu M."/>
            <person name="Kyrpides N."/>
            <person name="Mavromatis K."/>
            <person name="Ivanova N."/>
            <person name="Brettin T."/>
            <person name="Detter J.C."/>
            <person name="Han C."/>
            <person name="Larimer F."/>
            <person name="Land M."/>
            <person name="Hauser L."/>
            <person name="Markowitz V."/>
            <person name="Cheng J.-F."/>
            <person name="Hugenholtz P."/>
            <person name="Woyke T."/>
            <person name="Wu D."/>
            <person name="Spring S."/>
            <person name="Lang E."/>
            <person name="Kopitz M."/>
            <person name="Brambilla E."/>
            <person name="Klenk H.-P."/>
            <person name="Eisen J.A."/>
        </authorList>
    </citation>
    <scope>NUCLEOTIDE SEQUENCE [LARGE SCALE GENOMIC DNA]</scope>
    <source>
        <strain evidence="5">ATCC 23117 / DSM 6794 / NBRC 15988 / NCIMB 1366 / Sio-4</strain>
    </source>
</reference>
<dbReference type="InterPro" id="IPR013783">
    <property type="entry name" value="Ig-like_fold"/>
</dbReference>
<dbReference type="eggNOG" id="COG3291">
    <property type="taxonomic scope" value="Bacteria"/>
</dbReference>
<dbReference type="InterPro" id="IPR003961">
    <property type="entry name" value="FN3_dom"/>
</dbReference>
<dbReference type="EMBL" id="CP003345">
    <property type="protein sequence ID" value="AFM04555.1"/>
    <property type="molecule type" value="Genomic_DNA"/>
</dbReference>
<dbReference type="STRING" id="880071.Fleli_2176"/>
<dbReference type="SMART" id="SM00060">
    <property type="entry name" value="FN3"/>
    <property type="match status" value="1"/>
</dbReference>
<dbReference type="InterPro" id="IPR036116">
    <property type="entry name" value="FN3_sf"/>
</dbReference>
<dbReference type="CDD" id="cd00063">
    <property type="entry name" value="FN3"/>
    <property type="match status" value="1"/>
</dbReference>
<keyword evidence="1" id="KW-0732">Signal</keyword>
<dbReference type="Gene3D" id="2.60.40.10">
    <property type="entry name" value="Immunoglobulins"/>
    <property type="match status" value="1"/>
</dbReference>
<dbReference type="PATRIC" id="fig|880071.3.peg.2164"/>
<protein>
    <submittedName>
        <fullName evidence="4">Fibronectin type III domain-containing protein</fullName>
    </submittedName>
</protein>
<proteinExistence type="predicted"/>
<dbReference type="KEGG" id="fli:Fleli_2176"/>
<evidence type="ECO:0000256" key="1">
    <source>
        <dbReference type="ARBA" id="ARBA00022729"/>
    </source>
</evidence>
<organism evidence="4 5">
    <name type="scientific">Bernardetia litoralis (strain ATCC 23117 / DSM 6794 / NBRC 15988 / NCIMB 1366 / Fx l1 / Sio-4)</name>
    <name type="common">Flexibacter litoralis</name>
    <dbReference type="NCBI Taxonomy" id="880071"/>
    <lineage>
        <taxon>Bacteria</taxon>
        <taxon>Pseudomonadati</taxon>
        <taxon>Bacteroidota</taxon>
        <taxon>Cytophagia</taxon>
        <taxon>Cytophagales</taxon>
        <taxon>Bernardetiaceae</taxon>
        <taxon>Bernardetia</taxon>
    </lineage>
</organism>
<gene>
    <name evidence="4" type="ordered locus">Fleli_2176</name>
</gene>
<evidence type="ECO:0000313" key="4">
    <source>
        <dbReference type="EMBL" id="AFM04555.1"/>
    </source>
</evidence>
<name>I4AKS0_BERLS</name>
<dbReference type="Proteomes" id="UP000006054">
    <property type="component" value="Chromosome"/>
</dbReference>
<dbReference type="eggNOG" id="COG3866">
    <property type="taxonomic scope" value="Bacteria"/>
</dbReference>
<evidence type="ECO:0000256" key="2">
    <source>
        <dbReference type="SAM" id="Phobius"/>
    </source>
</evidence>
<dbReference type="Gene3D" id="2.60.40.3080">
    <property type="match status" value="1"/>
</dbReference>
<dbReference type="InterPro" id="IPR032812">
    <property type="entry name" value="SbsA_Ig"/>
</dbReference>
<dbReference type="HOGENOM" id="CLU_251395_0_0_10"/>
<evidence type="ECO:0000313" key="5">
    <source>
        <dbReference type="Proteomes" id="UP000006054"/>
    </source>
</evidence>
<keyword evidence="2" id="KW-0472">Membrane</keyword>
<dbReference type="Pfam" id="PF13205">
    <property type="entry name" value="Big_5"/>
    <property type="match status" value="3"/>
</dbReference>
<evidence type="ECO:0000259" key="3">
    <source>
        <dbReference type="PROSITE" id="PS50853"/>
    </source>
</evidence>
<feature type="domain" description="Fibronectin type-III" evidence="3">
    <location>
        <begin position="879"/>
        <end position="969"/>
    </location>
</feature>
<keyword evidence="2" id="KW-0812">Transmembrane</keyword>
<feature type="transmembrane region" description="Helical" evidence="2">
    <location>
        <begin position="12"/>
        <end position="38"/>
    </location>
</feature>